<sequence length="249" mass="27571">MGPATPMRRAHRAKPRVVGRQTNSATADAIQELQRYLAEGNTARSQDPMRYWVNQKTICPNLFQLSLCLCTPASSGPCERVFSTAGEVSLLLLSDSVTNHHFNGTETGSRLIQQVETDPDLNLRPGSQFLGRSTSSRHTDPSALLSGSRSQPRPAPLSWRKQKRERDREGERGGGGGEELQLFSRFVKVLQLWPPSWNRPLHVQDSVIHPRVGPRVKPPLDLFSGLFGSNEARAADGERAQLTSVISDR</sequence>
<dbReference type="Pfam" id="PF05699">
    <property type="entry name" value="Dimer_Tnp_hAT"/>
    <property type="match status" value="1"/>
</dbReference>
<organism evidence="3 4">
    <name type="scientific">Lates japonicus</name>
    <name type="common">Japanese lates</name>
    <dbReference type="NCBI Taxonomy" id="270547"/>
    <lineage>
        <taxon>Eukaryota</taxon>
        <taxon>Metazoa</taxon>
        <taxon>Chordata</taxon>
        <taxon>Craniata</taxon>
        <taxon>Vertebrata</taxon>
        <taxon>Euteleostomi</taxon>
        <taxon>Actinopterygii</taxon>
        <taxon>Neopterygii</taxon>
        <taxon>Teleostei</taxon>
        <taxon>Neoteleostei</taxon>
        <taxon>Acanthomorphata</taxon>
        <taxon>Carangaria</taxon>
        <taxon>Carangaria incertae sedis</taxon>
        <taxon>Centropomidae</taxon>
        <taxon>Lates</taxon>
    </lineage>
</organism>
<feature type="region of interest" description="Disordered" evidence="1">
    <location>
        <begin position="117"/>
        <end position="177"/>
    </location>
</feature>
<keyword evidence="4" id="KW-1185">Reference proteome</keyword>
<evidence type="ECO:0000256" key="1">
    <source>
        <dbReference type="SAM" id="MobiDB-lite"/>
    </source>
</evidence>
<name>A0AAD3RKK5_LATJO</name>
<evidence type="ECO:0000313" key="3">
    <source>
        <dbReference type="EMBL" id="GLD71987.1"/>
    </source>
</evidence>
<feature type="region of interest" description="Disordered" evidence="1">
    <location>
        <begin position="1"/>
        <end position="23"/>
    </location>
</feature>
<dbReference type="GO" id="GO:0016874">
    <property type="term" value="F:ligase activity"/>
    <property type="evidence" value="ECO:0007669"/>
    <property type="project" value="UniProtKB-KW"/>
</dbReference>
<dbReference type="GO" id="GO:0046983">
    <property type="term" value="F:protein dimerization activity"/>
    <property type="evidence" value="ECO:0007669"/>
    <property type="project" value="InterPro"/>
</dbReference>
<evidence type="ECO:0000259" key="2">
    <source>
        <dbReference type="Pfam" id="PF05699"/>
    </source>
</evidence>
<dbReference type="SUPFAM" id="SSF53098">
    <property type="entry name" value="Ribonuclease H-like"/>
    <property type="match status" value="1"/>
</dbReference>
<reference evidence="3" key="1">
    <citation type="submission" date="2022-08" db="EMBL/GenBank/DDBJ databases">
        <title>Genome sequencing of akame (Lates japonicus).</title>
        <authorList>
            <person name="Hashiguchi Y."/>
            <person name="Takahashi H."/>
        </authorList>
    </citation>
    <scope>NUCLEOTIDE SEQUENCE</scope>
    <source>
        <strain evidence="3">Kochi</strain>
    </source>
</reference>
<keyword evidence="3" id="KW-0436">Ligase</keyword>
<proteinExistence type="predicted"/>
<dbReference type="Proteomes" id="UP001279410">
    <property type="component" value="Unassembled WGS sequence"/>
</dbReference>
<dbReference type="InterPro" id="IPR012337">
    <property type="entry name" value="RNaseH-like_sf"/>
</dbReference>
<feature type="domain" description="HAT C-terminal dimerisation" evidence="2">
    <location>
        <begin position="32"/>
        <end position="88"/>
    </location>
</feature>
<accession>A0AAD3RKK5</accession>
<comment type="caution">
    <text evidence="3">The sequence shown here is derived from an EMBL/GenBank/DDBJ whole genome shotgun (WGS) entry which is preliminary data.</text>
</comment>
<protein>
    <submittedName>
        <fullName evidence="3">E3 SUMO-protein ligase ZBED1-like isoform X1</fullName>
    </submittedName>
</protein>
<evidence type="ECO:0000313" key="4">
    <source>
        <dbReference type="Proteomes" id="UP001279410"/>
    </source>
</evidence>
<feature type="compositionally biased region" description="Basic residues" evidence="1">
    <location>
        <begin position="8"/>
        <end position="17"/>
    </location>
</feature>
<dbReference type="EMBL" id="BRZM01000818">
    <property type="protein sequence ID" value="GLD71987.1"/>
    <property type="molecule type" value="Genomic_DNA"/>
</dbReference>
<dbReference type="InterPro" id="IPR008906">
    <property type="entry name" value="HATC_C_dom"/>
</dbReference>
<gene>
    <name evidence="3" type="ORF">AKAME5_002331100</name>
</gene>
<dbReference type="AlphaFoldDB" id="A0AAD3RKK5"/>